<dbReference type="Gene3D" id="1.10.10.60">
    <property type="entry name" value="Homeodomain-like"/>
    <property type="match status" value="2"/>
</dbReference>
<accession>A0ABY8X0G7</accession>
<organism evidence="5 6">
    <name type="scientific">Paenibacillus polygoni</name>
    <dbReference type="NCBI Taxonomy" id="3050112"/>
    <lineage>
        <taxon>Bacteria</taxon>
        <taxon>Bacillati</taxon>
        <taxon>Bacillota</taxon>
        <taxon>Bacilli</taxon>
        <taxon>Bacillales</taxon>
        <taxon>Paenibacillaceae</taxon>
        <taxon>Paenibacillus</taxon>
    </lineage>
</organism>
<evidence type="ECO:0000256" key="2">
    <source>
        <dbReference type="ARBA" id="ARBA00023125"/>
    </source>
</evidence>
<dbReference type="SMART" id="SM00342">
    <property type="entry name" value="HTH_ARAC"/>
    <property type="match status" value="1"/>
</dbReference>
<dbReference type="SUPFAM" id="SSF51215">
    <property type="entry name" value="Regulatory protein AraC"/>
    <property type="match status" value="1"/>
</dbReference>
<dbReference type="Proteomes" id="UP001236415">
    <property type="component" value="Chromosome"/>
</dbReference>
<dbReference type="PANTHER" id="PTHR43280">
    <property type="entry name" value="ARAC-FAMILY TRANSCRIPTIONAL REGULATOR"/>
    <property type="match status" value="1"/>
</dbReference>
<dbReference type="InterPro" id="IPR003313">
    <property type="entry name" value="AraC-bd"/>
</dbReference>
<dbReference type="PROSITE" id="PS01124">
    <property type="entry name" value="HTH_ARAC_FAMILY_2"/>
    <property type="match status" value="1"/>
</dbReference>
<dbReference type="InterPro" id="IPR020449">
    <property type="entry name" value="Tscrpt_reg_AraC-type_HTH"/>
</dbReference>
<dbReference type="RefSeq" id="WP_285741914.1">
    <property type="nucleotide sequence ID" value="NZ_CP127162.1"/>
</dbReference>
<keyword evidence="3" id="KW-0804">Transcription</keyword>
<evidence type="ECO:0000313" key="5">
    <source>
        <dbReference type="EMBL" id="WIV17469.1"/>
    </source>
</evidence>
<protein>
    <submittedName>
        <fullName evidence="5">Helix-turn-helix domain-containing protein</fullName>
    </submittedName>
</protein>
<proteinExistence type="predicted"/>
<keyword evidence="2" id="KW-0238">DNA-binding</keyword>
<dbReference type="EMBL" id="CP127162">
    <property type="protein sequence ID" value="WIV17469.1"/>
    <property type="molecule type" value="Genomic_DNA"/>
</dbReference>
<name>A0ABY8X0G7_9BACL</name>
<evidence type="ECO:0000256" key="3">
    <source>
        <dbReference type="ARBA" id="ARBA00023163"/>
    </source>
</evidence>
<dbReference type="InterPro" id="IPR018060">
    <property type="entry name" value="HTH_AraC"/>
</dbReference>
<dbReference type="SUPFAM" id="SSF46689">
    <property type="entry name" value="Homeodomain-like"/>
    <property type="match status" value="2"/>
</dbReference>
<dbReference type="PANTHER" id="PTHR43280:SF2">
    <property type="entry name" value="HTH-TYPE TRANSCRIPTIONAL REGULATOR EXSA"/>
    <property type="match status" value="1"/>
</dbReference>
<dbReference type="InterPro" id="IPR037923">
    <property type="entry name" value="HTH-like"/>
</dbReference>
<evidence type="ECO:0000256" key="1">
    <source>
        <dbReference type="ARBA" id="ARBA00023015"/>
    </source>
</evidence>
<dbReference type="Pfam" id="PF12833">
    <property type="entry name" value="HTH_18"/>
    <property type="match status" value="1"/>
</dbReference>
<keyword evidence="6" id="KW-1185">Reference proteome</keyword>
<dbReference type="InterPro" id="IPR009057">
    <property type="entry name" value="Homeodomain-like_sf"/>
</dbReference>
<keyword evidence="1" id="KW-0805">Transcription regulation</keyword>
<dbReference type="Pfam" id="PF02311">
    <property type="entry name" value="AraC_binding"/>
    <property type="match status" value="1"/>
</dbReference>
<feature type="domain" description="HTH araC/xylS-type" evidence="4">
    <location>
        <begin position="166"/>
        <end position="264"/>
    </location>
</feature>
<reference evidence="5 6" key="1">
    <citation type="submission" date="2023-06" db="EMBL/GenBank/DDBJ databases">
        <title>Paenibacillus polygonum sp. nov., an endophytic bacterium, isolated from Polygonum lapathifolium L. in Nanji Wetland National Nature Reserve, South of Poyang Lake, Jiangxi Province, China.</title>
        <authorList>
            <person name="Yu Z."/>
        </authorList>
    </citation>
    <scope>NUCLEOTIDE SEQUENCE [LARGE SCALE GENOMIC DNA]</scope>
    <source>
        <strain evidence="5 6">C31</strain>
    </source>
</reference>
<sequence length="266" mass="30763">MAPQYQTVNYTATSYGDILSGHFNEDDTYSHSRPKGMGDWLMVCTLEGEGYFHTPEGCKHIHAGELGLLRADTPHEYGTVKGSRWNFIWVHFHKLMEISYLPQEEFLIVPIAEGYTQKRVIDGLEHILYHARERSDYWYALCENTIREIILLLAQQLHRKHDPRIILTLQNLSHSMNNEIRIQELADAAGLSSSRLSHLFKEEIGESIIEHVNRMRIKQAAIYMEHMGRTATEAAHDVGFNNYNHFAHLFRRMVGVSPAKFRKDKG</sequence>
<dbReference type="PRINTS" id="PR00032">
    <property type="entry name" value="HTHARAC"/>
</dbReference>
<gene>
    <name evidence="5" type="ORF">QPK24_13635</name>
</gene>
<evidence type="ECO:0000313" key="6">
    <source>
        <dbReference type="Proteomes" id="UP001236415"/>
    </source>
</evidence>
<evidence type="ECO:0000259" key="4">
    <source>
        <dbReference type="PROSITE" id="PS01124"/>
    </source>
</evidence>
<dbReference type="Gene3D" id="2.60.120.280">
    <property type="entry name" value="Regulatory protein AraC"/>
    <property type="match status" value="1"/>
</dbReference>